<dbReference type="InterPro" id="IPR050957">
    <property type="entry name" value="BMP_lipoprotein"/>
</dbReference>
<proteinExistence type="inferred from homology"/>
<keyword evidence="5" id="KW-0472">Membrane</keyword>
<dbReference type="HOGENOM" id="CLU_038813_0_1_11"/>
<keyword evidence="3" id="KW-1003">Cell membrane</keyword>
<dbReference type="STRING" id="469383.Cwoe_0635"/>
<feature type="chain" id="PRO_5003043578" evidence="7">
    <location>
        <begin position="26"/>
        <end position="352"/>
    </location>
</feature>
<dbReference type="InterPro" id="IPR003760">
    <property type="entry name" value="PnrA-like"/>
</dbReference>
<reference evidence="9 10" key="1">
    <citation type="journal article" date="2010" name="Stand. Genomic Sci.">
        <title>Complete genome sequence of Conexibacter woesei type strain (ID131577).</title>
        <authorList>
            <person name="Pukall R."/>
            <person name="Lapidus A."/>
            <person name="Glavina Del Rio T."/>
            <person name="Copeland A."/>
            <person name="Tice H."/>
            <person name="Cheng J.-F."/>
            <person name="Lucas S."/>
            <person name="Chen F."/>
            <person name="Nolan M."/>
            <person name="Bruce D."/>
            <person name="Goodwin L."/>
            <person name="Pitluck S."/>
            <person name="Mavromatis K."/>
            <person name="Ivanova N."/>
            <person name="Ovchinnikova G."/>
            <person name="Pati A."/>
            <person name="Chen A."/>
            <person name="Palaniappan K."/>
            <person name="Land M."/>
            <person name="Hauser L."/>
            <person name="Chang Y.-J."/>
            <person name="Jeffries C.D."/>
            <person name="Chain P."/>
            <person name="Meincke L."/>
            <person name="Sims D."/>
            <person name="Brettin T."/>
            <person name="Detter J.C."/>
            <person name="Rohde M."/>
            <person name="Goeker M."/>
            <person name="Bristow J."/>
            <person name="Eisen J.A."/>
            <person name="Markowitz V."/>
            <person name="Kyrpides N.C."/>
            <person name="Klenk H.-P."/>
            <person name="Hugenholtz P."/>
        </authorList>
    </citation>
    <scope>NUCLEOTIDE SEQUENCE [LARGE SCALE GENOMIC DNA]</scope>
    <source>
        <strain evidence="10">DSM 14684 / CIP 108061 / JCM 11494 / NBRC 100937 / ID131577</strain>
    </source>
</reference>
<keyword evidence="10" id="KW-1185">Reference proteome</keyword>
<protein>
    <submittedName>
        <fullName evidence="9">Basic membrane lipoprotein</fullName>
    </submittedName>
</protein>
<evidence type="ECO:0000256" key="5">
    <source>
        <dbReference type="ARBA" id="ARBA00023136"/>
    </source>
</evidence>
<name>D3F9A3_CONWI</name>
<evidence type="ECO:0000256" key="7">
    <source>
        <dbReference type="SAM" id="SignalP"/>
    </source>
</evidence>
<evidence type="ECO:0000256" key="2">
    <source>
        <dbReference type="ARBA" id="ARBA00008610"/>
    </source>
</evidence>
<comment type="similarity">
    <text evidence="2">Belongs to the BMP lipoprotein family.</text>
</comment>
<dbReference type="AlphaFoldDB" id="D3F9A3"/>
<organism evidence="9 10">
    <name type="scientific">Conexibacter woesei (strain DSM 14684 / CCUG 47730 / CIP 108061 / JCM 11494 / NBRC 100937 / ID131577)</name>
    <dbReference type="NCBI Taxonomy" id="469383"/>
    <lineage>
        <taxon>Bacteria</taxon>
        <taxon>Bacillati</taxon>
        <taxon>Actinomycetota</taxon>
        <taxon>Thermoleophilia</taxon>
        <taxon>Solirubrobacterales</taxon>
        <taxon>Conexibacteraceae</taxon>
        <taxon>Conexibacter</taxon>
    </lineage>
</organism>
<dbReference type="EMBL" id="CP001854">
    <property type="protein sequence ID" value="ADB49070.1"/>
    <property type="molecule type" value="Genomic_DNA"/>
</dbReference>
<dbReference type="PANTHER" id="PTHR34296">
    <property type="entry name" value="TRANSCRIPTIONAL ACTIVATOR PROTEIN MED"/>
    <property type="match status" value="1"/>
</dbReference>
<dbReference type="Proteomes" id="UP000008229">
    <property type="component" value="Chromosome"/>
</dbReference>
<sequence length="352" mass="36397" precursor="true">MLSTSTVCRGVLAAAIGVAALAVSACGTDEQSSGSGGKAKVAYVVPGNLGDGAYLDQLDLGITRGAEKYGLQAQSIEAGNTPTKWAPTMDDTANRGFDAIVSAGFQVKELVEQAAAQHPETKFILDDAAYDPAKCGGCENIYSITYRYTETGYLAGVLAGLLTKTAGERINSDNVVGFVGGQDIPVIQEYLAGYKAGVKKVNPQARVISAFAGSWSDPAKGKQLAAGMIDQGADIICTAAGGTDNGVFEAAAAGNAWAIGNTALQTDRPRVNGKLAVLTAMETDVTAAQEEAMKLLSEGKLPVGSTRSLGVKEGINRLVESPEYKRYVPADIRQEIAGIVQAIAAGTLKIDV</sequence>
<dbReference type="SUPFAM" id="SSF53822">
    <property type="entry name" value="Periplasmic binding protein-like I"/>
    <property type="match status" value="1"/>
</dbReference>
<dbReference type="PANTHER" id="PTHR34296:SF2">
    <property type="entry name" value="ABC TRANSPORTER GUANOSINE-BINDING PROTEIN NUPN"/>
    <property type="match status" value="1"/>
</dbReference>
<keyword evidence="4 7" id="KW-0732">Signal</keyword>
<evidence type="ECO:0000313" key="10">
    <source>
        <dbReference type="Proteomes" id="UP000008229"/>
    </source>
</evidence>
<dbReference type="KEGG" id="cwo:Cwoe_0635"/>
<evidence type="ECO:0000256" key="3">
    <source>
        <dbReference type="ARBA" id="ARBA00022475"/>
    </source>
</evidence>
<accession>D3F9A3</accession>
<dbReference type="OrthoDB" id="9784230at2"/>
<dbReference type="eggNOG" id="COG1744">
    <property type="taxonomic scope" value="Bacteria"/>
</dbReference>
<evidence type="ECO:0000256" key="4">
    <source>
        <dbReference type="ARBA" id="ARBA00022729"/>
    </source>
</evidence>
<dbReference type="Pfam" id="PF02608">
    <property type="entry name" value="Bmp"/>
    <property type="match status" value="1"/>
</dbReference>
<gene>
    <name evidence="9" type="ordered locus">Cwoe_0635</name>
</gene>
<evidence type="ECO:0000256" key="6">
    <source>
        <dbReference type="ARBA" id="ARBA00023288"/>
    </source>
</evidence>
<evidence type="ECO:0000313" key="9">
    <source>
        <dbReference type="EMBL" id="ADB49070.1"/>
    </source>
</evidence>
<dbReference type="Gene3D" id="3.40.50.2300">
    <property type="match status" value="2"/>
</dbReference>
<feature type="signal peptide" evidence="7">
    <location>
        <begin position="1"/>
        <end position="25"/>
    </location>
</feature>
<evidence type="ECO:0000259" key="8">
    <source>
        <dbReference type="Pfam" id="PF02608"/>
    </source>
</evidence>
<evidence type="ECO:0000256" key="1">
    <source>
        <dbReference type="ARBA" id="ARBA00004193"/>
    </source>
</evidence>
<dbReference type="InterPro" id="IPR028082">
    <property type="entry name" value="Peripla_BP_I"/>
</dbReference>
<dbReference type="CDD" id="cd19962">
    <property type="entry name" value="PBP1_ABC_RfuA-like"/>
    <property type="match status" value="1"/>
</dbReference>
<comment type="subcellular location">
    <subcellularLocation>
        <location evidence="1">Cell membrane</location>
        <topology evidence="1">Lipid-anchor</topology>
    </subcellularLocation>
</comment>
<feature type="domain" description="ABC transporter substrate-binding protein PnrA-like" evidence="8">
    <location>
        <begin position="39"/>
        <end position="338"/>
    </location>
</feature>
<reference evidence="10" key="2">
    <citation type="submission" date="2010-01" db="EMBL/GenBank/DDBJ databases">
        <title>The complete genome of Conexibacter woesei DSM 14684.</title>
        <authorList>
            <consortium name="US DOE Joint Genome Institute (JGI-PGF)"/>
            <person name="Lucas S."/>
            <person name="Copeland A."/>
            <person name="Lapidus A."/>
            <person name="Glavina del Rio T."/>
            <person name="Dalin E."/>
            <person name="Tice H."/>
            <person name="Bruce D."/>
            <person name="Goodwin L."/>
            <person name="Pitluck S."/>
            <person name="Kyrpides N."/>
            <person name="Mavromatis K."/>
            <person name="Ivanova N."/>
            <person name="Mikhailova N."/>
            <person name="Chertkov O."/>
            <person name="Brettin T."/>
            <person name="Detter J.C."/>
            <person name="Han C."/>
            <person name="Larimer F."/>
            <person name="Land M."/>
            <person name="Hauser L."/>
            <person name="Markowitz V."/>
            <person name="Cheng J.-F."/>
            <person name="Hugenholtz P."/>
            <person name="Woyke T."/>
            <person name="Wu D."/>
            <person name="Pukall R."/>
            <person name="Steenblock K."/>
            <person name="Schneider S."/>
            <person name="Klenk H.-P."/>
            <person name="Eisen J.A."/>
        </authorList>
    </citation>
    <scope>NUCLEOTIDE SEQUENCE [LARGE SCALE GENOMIC DNA]</scope>
    <source>
        <strain evidence="10">DSM 14684 / CIP 108061 / JCM 11494 / NBRC 100937 / ID131577</strain>
    </source>
</reference>
<dbReference type="RefSeq" id="WP_012932123.1">
    <property type="nucleotide sequence ID" value="NC_013739.1"/>
</dbReference>
<keyword evidence="6 9" id="KW-0449">Lipoprotein</keyword>
<dbReference type="GO" id="GO:0005886">
    <property type="term" value="C:plasma membrane"/>
    <property type="evidence" value="ECO:0007669"/>
    <property type="project" value="UniProtKB-SubCell"/>
</dbReference>